<reference evidence="1" key="1">
    <citation type="submission" date="2020-05" db="EMBL/GenBank/DDBJ databases">
        <authorList>
            <person name="Chiriac C."/>
            <person name="Salcher M."/>
            <person name="Ghai R."/>
            <person name="Kavagutti S V."/>
        </authorList>
    </citation>
    <scope>NUCLEOTIDE SEQUENCE</scope>
</reference>
<accession>A0A6J5QLH3</accession>
<evidence type="ECO:0000313" key="1">
    <source>
        <dbReference type="EMBL" id="CAB4185459.1"/>
    </source>
</evidence>
<sequence length="69" mass="7779">MKLTHNVKVNVEFHKDNTPDYVLSALVNFPEKELEKLLASVFTGALDEIKALDQINANNSYAKVSWSND</sequence>
<dbReference type="EMBL" id="LR797198">
    <property type="protein sequence ID" value="CAB4193166.1"/>
    <property type="molecule type" value="Genomic_DNA"/>
</dbReference>
<organism evidence="1">
    <name type="scientific">uncultured Caudovirales phage</name>
    <dbReference type="NCBI Taxonomy" id="2100421"/>
    <lineage>
        <taxon>Viruses</taxon>
        <taxon>Duplodnaviria</taxon>
        <taxon>Heunggongvirae</taxon>
        <taxon>Uroviricota</taxon>
        <taxon>Caudoviricetes</taxon>
        <taxon>Peduoviridae</taxon>
        <taxon>Maltschvirus</taxon>
        <taxon>Maltschvirus maltsch</taxon>
    </lineage>
</organism>
<dbReference type="EMBL" id="LR797076">
    <property type="protein sequence ID" value="CAB4185459.1"/>
    <property type="molecule type" value="Genomic_DNA"/>
</dbReference>
<evidence type="ECO:0000313" key="2">
    <source>
        <dbReference type="EMBL" id="CAB4193166.1"/>
    </source>
</evidence>
<gene>
    <name evidence="1" type="ORF">UFOVP1119_55</name>
    <name evidence="2" type="ORF">UFOVP1238_29</name>
</gene>
<protein>
    <submittedName>
        <fullName evidence="1">Uncharacterized protein</fullName>
    </submittedName>
</protein>
<proteinExistence type="predicted"/>
<name>A0A6J5QLH3_9CAUD</name>